<evidence type="ECO:0000313" key="2">
    <source>
        <dbReference type="EMBL" id="KAK0604587.1"/>
    </source>
</evidence>
<name>A0AA39W5P6_ACESA</name>
<reference evidence="2" key="2">
    <citation type="submission" date="2023-06" db="EMBL/GenBank/DDBJ databases">
        <authorList>
            <person name="Swenson N.G."/>
            <person name="Wegrzyn J.L."/>
            <person name="Mcevoy S.L."/>
        </authorList>
    </citation>
    <scope>NUCLEOTIDE SEQUENCE</scope>
    <source>
        <strain evidence="2">NS2018</strain>
        <tissue evidence="2">Leaf</tissue>
    </source>
</reference>
<feature type="region of interest" description="Disordered" evidence="1">
    <location>
        <begin position="57"/>
        <end position="89"/>
    </location>
</feature>
<keyword evidence="3" id="KW-1185">Reference proteome</keyword>
<protein>
    <submittedName>
        <fullName evidence="2">Uncharacterized protein</fullName>
    </submittedName>
</protein>
<sequence length="163" mass="18022">MTSGSLKVPKKVNLTIMKKFRDLELSFLNPAPGGKSVKREPLVSSVSGRVDSIAGSSNLIPPKGVPPKVIQSSTLTRKRKSGKDVTSESVNPRLKIAMEKLAHVFSDEQYKKDVQIGTDRLLEQVVTSNENFTRCLLLKEGFAFQVASFGDERNKMKINMSKL</sequence>
<dbReference type="Proteomes" id="UP001168877">
    <property type="component" value="Unassembled WGS sequence"/>
</dbReference>
<organism evidence="2 3">
    <name type="scientific">Acer saccharum</name>
    <name type="common">Sugar maple</name>
    <dbReference type="NCBI Taxonomy" id="4024"/>
    <lineage>
        <taxon>Eukaryota</taxon>
        <taxon>Viridiplantae</taxon>
        <taxon>Streptophyta</taxon>
        <taxon>Embryophyta</taxon>
        <taxon>Tracheophyta</taxon>
        <taxon>Spermatophyta</taxon>
        <taxon>Magnoliopsida</taxon>
        <taxon>eudicotyledons</taxon>
        <taxon>Gunneridae</taxon>
        <taxon>Pentapetalae</taxon>
        <taxon>rosids</taxon>
        <taxon>malvids</taxon>
        <taxon>Sapindales</taxon>
        <taxon>Sapindaceae</taxon>
        <taxon>Hippocastanoideae</taxon>
        <taxon>Acereae</taxon>
        <taxon>Acer</taxon>
    </lineage>
</organism>
<reference evidence="2" key="1">
    <citation type="journal article" date="2022" name="Plant J.">
        <title>Strategies of tolerance reflected in two North American maple genomes.</title>
        <authorList>
            <person name="McEvoy S.L."/>
            <person name="Sezen U.U."/>
            <person name="Trouern-Trend A."/>
            <person name="McMahon S.M."/>
            <person name="Schaberg P.G."/>
            <person name="Yang J."/>
            <person name="Wegrzyn J.L."/>
            <person name="Swenson N.G."/>
        </authorList>
    </citation>
    <scope>NUCLEOTIDE SEQUENCE</scope>
    <source>
        <strain evidence="2">NS2018</strain>
    </source>
</reference>
<dbReference type="AlphaFoldDB" id="A0AA39W5P6"/>
<accession>A0AA39W5P6</accession>
<evidence type="ECO:0000256" key="1">
    <source>
        <dbReference type="SAM" id="MobiDB-lite"/>
    </source>
</evidence>
<dbReference type="EMBL" id="JAUESC010000002">
    <property type="protein sequence ID" value="KAK0604587.1"/>
    <property type="molecule type" value="Genomic_DNA"/>
</dbReference>
<comment type="caution">
    <text evidence="2">The sequence shown here is derived from an EMBL/GenBank/DDBJ whole genome shotgun (WGS) entry which is preliminary data.</text>
</comment>
<proteinExistence type="predicted"/>
<evidence type="ECO:0000313" key="3">
    <source>
        <dbReference type="Proteomes" id="UP001168877"/>
    </source>
</evidence>
<gene>
    <name evidence="2" type="ORF">LWI29_017234</name>
</gene>